<dbReference type="AlphaFoldDB" id="A0A8H7W097"/>
<sequence length="92" mass="10142">MSPPHPLLFLAKANGPRADILPRPTPAGQSTSQAYLRGKIHSGSESGLWYFGCRNPLKSGAVELNGIGLETRTYFPSTYGDHFLYWAMEDTE</sequence>
<evidence type="ECO:0000313" key="2">
    <source>
        <dbReference type="Proteomes" id="UP000664132"/>
    </source>
</evidence>
<dbReference type="Proteomes" id="UP000664132">
    <property type="component" value="Unassembled WGS sequence"/>
</dbReference>
<proteinExistence type="predicted"/>
<accession>A0A8H7W097</accession>
<organism evidence="1 2">
    <name type="scientific">Cadophora malorum</name>
    <dbReference type="NCBI Taxonomy" id="108018"/>
    <lineage>
        <taxon>Eukaryota</taxon>
        <taxon>Fungi</taxon>
        <taxon>Dikarya</taxon>
        <taxon>Ascomycota</taxon>
        <taxon>Pezizomycotina</taxon>
        <taxon>Leotiomycetes</taxon>
        <taxon>Helotiales</taxon>
        <taxon>Ploettnerulaceae</taxon>
        <taxon>Cadophora</taxon>
    </lineage>
</organism>
<reference evidence="1" key="1">
    <citation type="submission" date="2021-02" db="EMBL/GenBank/DDBJ databases">
        <title>Genome sequence Cadophora malorum strain M34.</title>
        <authorList>
            <person name="Stefanovic E."/>
            <person name="Vu D."/>
            <person name="Scully C."/>
            <person name="Dijksterhuis J."/>
            <person name="Roader J."/>
            <person name="Houbraken J."/>
        </authorList>
    </citation>
    <scope>NUCLEOTIDE SEQUENCE</scope>
    <source>
        <strain evidence="1">M34</strain>
    </source>
</reference>
<dbReference type="EMBL" id="JAFJYH010000387">
    <property type="protein sequence ID" value="KAG4412330.1"/>
    <property type="molecule type" value="Genomic_DNA"/>
</dbReference>
<name>A0A8H7W097_9HELO</name>
<evidence type="ECO:0000313" key="1">
    <source>
        <dbReference type="EMBL" id="KAG4412330.1"/>
    </source>
</evidence>
<comment type="caution">
    <text evidence="1">The sequence shown here is derived from an EMBL/GenBank/DDBJ whole genome shotgun (WGS) entry which is preliminary data.</text>
</comment>
<protein>
    <submittedName>
        <fullName evidence="1">Uncharacterized protein</fullName>
    </submittedName>
</protein>
<gene>
    <name evidence="1" type="ORF">IFR04_014527</name>
</gene>
<keyword evidence="2" id="KW-1185">Reference proteome</keyword>